<name>A0AAD8NYH5_TARER</name>
<reference evidence="1" key="1">
    <citation type="journal article" date="2023" name="bioRxiv">
        <title>Improved chromosome-level genome assembly for marigold (Tagetes erecta).</title>
        <authorList>
            <person name="Jiang F."/>
            <person name="Yuan L."/>
            <person name="Wang S."/>
            <person name="Wang H."/>
            <person name="Xu D."/>
            <person name="Wang A."/>
            <person name="Fan W."/>
        </authorList>
    </citation>
    <scope>NUCLEOTIDE SEQUENCE</scope>
    <source>
        <strain evidence="1">WSJ</strain>
        <tissue evidence="1">Leaf</tissue>
    </source>
</reference>
<organism evidence="1 2">
    <name type="scientific">Tagetes erecta</name>
    <name type="common">African marigold</name>
    <dbReference type="NCBI Taxonomy" id="13708"/>
    <lineage>
        <taxon>Eukaryota</taxon>
        <taxon>Viridiplantae</taxon>
        <taxon>Streptophyta</taxon>
        <taxon>Embryophyta</taxon>
        <taxon>Tracheophyta</taxon>
        <taxon>Spermatophyta</taxon>
        <taxon>Magnoliopsida</taxon>
        <taxon>eudicotyledons</taxon>
        <taxon>Gunneridae</taxon>
        <taxon>Pentapetalae</taxon>
        <taxon>asterids</taxon>
        <taxon>campanulids</taxon>
        <taxon>Asterales</taxon>
        <taxon>Asteraceae</taxon>
        <taxon>Asteroideae</taxon>
        <taxon>Heliantheae alliance</taxon>
        <taxon>Tageteae</taxon>
        <taxon>Tagetes</taxon>
    </lineage>
</organism>
<proteinExistence type="predicted"/>
<dbReference type="Proteomes" id="UP001229421">
    <property type="component" value="Unassembled WGS sequence"/>
</dbReference>
<comment type="caution">
    <text evidence="1">The sequence shown here is derived from an EMBL/GenBank/DDBJ whole genome shotgun (WGS) entry which is preliminary data.</text>
</comment>
<keyword evidence="2" id="KW-1185">Reference proteome</keyword>
<sequence>MENVKKKRLDVRTCDGKLSGKKIRSQKEGFNDGVTTSEDAELEEFLAILKRLQAGINQFREKNTANTGDCVRKSPVMTGLGLWKPGFELGDFNQLHHAGDVENKKDVVFGFDLNVDPVSD</sequence>
<evidence type="ECO:0000313" key="1">
    <source>
        <dbReference type="EMBL" id="KAK1425657.1"/>
    </source>
</evidence>
<accession>A0AAD8NYH5</accession>
<protein>
    <submittedName>
        <fullName evidence="1">Uncharacterized protein</fullName>
    </submittedName>
</protein>
<dbReference type="InterPro" id="IPR034577">
    <property type="entry name" value="NIMIN-2"/>
</dbReference>
<evidence type="ECO:0000313" key="2">
    <source>
        <dbReference type="Proteomes" id="UP001229421"/>
    </source>
</evidence>
<dbReference type="AlphaFoldDB" id="A0AAD8NYH5"/>
<dbReference type="PANTHER" id="PTHR35735:SF8">
    <property type="entry name" value="PROTEIN NIM1-INTERACTING 2"/>
    <property type="match status" value="1"/>
</dbReference>
<gene>
    <name evidence="1" type="ORF">QVD17_21012</name>
</gene>
<dbReference type="GO" id="GO:0010112">
    <property type="term" value="P:regulation of systemic acquired resistance"/>
    <property type="evidence" value="ECO:0007669"/>
    <property type="project" value="InterPro"/>
</dbReference>
<dbReference type="EMBL" id="JAUHHV010000005">
    <property type="protein sequence ID" value="KAK1425657.1"/>
    <property type="molecule type" value="Genomic_DNA"/>
</dbReference>
<dbReference type="PANTHER" id="PTHR35735">
    <property type="entry name" value="PROTEIN NIM1-INTERACTING 2"/>
    <property type="match status" value="1"/>
</dbReference>